<evidence type="ECO:0000256" key="1">
    <source>
        <dbReference type="ARBA" id="ARBA00004340"/>
    </source>
</evidence>
<evidence type="ECO:0000313" key="6">
    <source>
        <dbReference type="Proteomes" id="UP000018948"/>
    </source>
</evidence>
<dbReference type="OrthoDB" id="10292322at2759"/>
<evidence type="ECO:0000256" key="3">
    <source>
        <dbReference type="ARBA" id="ARBA00022525"/>
    </source>
</evidence>
<evidence type="ECO:0000313" key="5">
    <source>
        <dbReference type="EMBL" id="ETP39049.1"/>
    </source>
</evidence>
<keyword evidence="3" id="KW-0964">Secreted</keyword>
<dbReference type="EMBL" id="ANIY01002825">
    <property type="protein sequence ID" value="ETP39049.1"/>
    <property type="molecule type" value="Genomic_DNA"/>
</dbReference>
<dbReference type="AlphaFoldDB" id="W2YYK2"/>
<comment type="subcellular location">
    <subcellularLocation>
        <location evidence="1">Host cell</location>
    </subcellularLocation>
    <subcellularLocation>
        <location evidence="2">Secreted</location>
    </subcellularLocation>
</comment>
<evidence type="ECO:0000259" key="4">
    <source>
        <dbReference type="Pfam" id="PF20147"/>
    </source>
</evidence>
<accession>W2YYK2</accession>
<sequence>GSAFPVDIDANKLVGHLKDAIKEKKMYQFPADELQLFLRRRRTARGSHRRILT</sequence>
<gene>
    <name evidence="5" type="ORF">F442_13442</name>
</gene>
<organism evidence="5 6">
    <name type="scientific">Phytophthora nicotianae P10297</name>
    <dbReference type="NCBI Taxonomy" id="1317064"/>
    <lineage>
        <taxon>Eukaryota</taxon>
        <taxon>Sar</taxon>
        <taxon>Stramenopiles</taxon>
        <taxon>Oomycota</taxon>
        <taxon>Peronosporomycetes</taxon>
        <taxon>Peronosporales</taxon>
        <taxon>Peronosporaceae</taxon>
        <taxon>Phytophthora</taxon>
    </lineage>
</organism>
<protein>
    <recommendedName>
        <fullName evidence="4">Crinkler effector protein N-terminal domain-containing protein</fullName>
    </recommendedName>
</protein>
<feature type="domain" description="Crinkler effector protein N-terminal" evidence="4">
    <location>
        <begin position="2"/>
        <end position="40"/>
    </location>
</feature>
<dbReference type="InterPro" id="IPR045379">
    <property type="entry name" value="Crinkler_N"/>
</dbReference>
<name>W2YYK2_PHYNI</name>
<feature type="non-terminal residue" evidence="5">
    <location>
        <position position="1"/>
    </location>
</feature>
<dbReference type="Pfam" id="PF20147">
    <property type="entry name" value="Crinkler"/>
    <property type="match status" value="1"/>
</dbReference>
<dbReference type="GO" id="GO:0005576">
    <property type="term" value="C:extracellular region"/>
    <property type="evidence" value="ECO:0007669"/>
    <property type="project" value="UniProtKB-SubCell"/>
</dbReference>
<comment type="caution">
    <text evidence="5">The sequence shown here is derived from an EMBL/GenBank/DDBJ whole genome shotgun (WGS) entry which is preliminary data.</text>
</comment>
<proteinExistence type="predicted"/>
<dbReference type="GO" id="GO:0043657">
    <property type="term" value="C:host cell"/>
    <property type="evidence" value="ECO:0007669"/>
    <property type="project" value="UniProtKB-SubCell"/>
</dbReference>
<dbReference type="Proteomes" id="UP000018948">
    <property type="component" value="Unassembled WGS sequence"/>
</dbReference>
<evidence type="ECO:0000256" key="2">
    <source>
        <dbReference type="ARBA" id="ARBA00004613"/>
    </source>
</evidence>
<reference evidence="5 6" key="1">
    <citation type="submission" date="2013-11" db="EMBL/GenBank/DDBJ databases">
        <title>The Genome Sequence of Phytophthora parasitica P10297.</title>
        <authorList>
            <consortium name="The Broad Institute Genomics Platform"/>
            <person name="Russ C."/>
            <person name="Tyler B."/>
            <person name="Panabieres F."/>
            <person name="Shan W."/>
            <person name="Tripathy S."/>
            <person name="Grunwald N."/>
            <person name="Machado M."/>
            <person name="Johnson C.S."/>
            <person name="Walker B."/>
            <person name="Young S.K."/>
            <person name="Zeng Q."/>
            <person name="Gargeya S."/>
            <person name="Fitzgerald M."/>
            <person name="Haas B."/>
            <person name="Abouelleil A."/>
            <person name="Allen A.W."/>
            <person name="Alvarado L."/>
            <person name="Arachchi H.M."/>
            <person name="Berlin A.M."/>
            <person name="Chapman S.B."/>
            <person name="Gainer-Dewar J."/>
            <person name="Goldberg J."/>
            <person name="Griggs A."/>
            <person name="Gujja S."/>
            <person name="Hansen M."/>
            <person name="Howarth C."/>
            <person name="Imamovic A."/>
            <person name="Ireland A."/>
            <person name="Larimer J."/>
            <person name="McCowan C."/>
            <person name="Murphy C."/>
            <person name="Pearson M."/>
            <person name="Poon T.W."/>
            <person name="Priest M."/>
            <person name="Roberts A."/>
            <person name="Saif S."/>
            <person name="Shea T."/>
            <person name="Sisk P."/>
            <person name="Sykes S."/>
            <person name="Wortman J."/>
            <person name="Nusbaum C."/>
            <person name="Birren B."/>
        </authorList>
    </citation>
    <scope>NUCLEOTIDE SEQUENCE [LARGE SCALE GENOMIC DNA]</scope>
    <source>
        <strain evidence="5 6">P10297</strain>
    </source>
</reference>